<dbReference type="Gene3D" id="3.30.300.30">
    <property type="match status" value="1"/>
</dbReference>
<evidence type="ECO:0000313" key="10">
    <source>
        <dbReference type="EMBL" id="MCM8747685.1"/>
    </source>
</evidence>
<name>A0AA41WCD9_9BACT</name>
<protein>
    <recommendedName>
        <fullName evidence="2">acetate--CoA ligase</fullName>
        <ecNumber evidence="2">6.2.1.1</ecNumber>
    </recommendedName>
</protein>
<sequence length="651" mass="71363">MTTEHASRIVWEPEPEHLERSRLRRFMATQGIESLPALHARAVENPEWYWAAMVDHLGLTWHRPYDAVLDLSDGIPWARWFVGAGYNYVHDAVGKRAIGPERDRPALVWEGDGGETRTLTYGELAAETNRFANALRRLGIGCGDRVGIFLPMLPETAIATLACSQIGAVFVPIFSGYGPEAVATRLRDCDARLLITADGFPRRGRVVAMKATADAALAAAPSVERVVVVRRIGSEVAWKSGRDHWWDELVASQPIESPAEPTGADDPFMIIYTSGTTGRPKGAVHVHAGFPIKAAHDLAVCFDLQEDDRLLWLTDLGWMMGPWAIEGTLILGATLVLYEGTPDWPQPDRLWRLVERHRITVLGVSPTAVRALMSQGDHWVTARDRSSLRAFGSTGEPWNPAPWHWLFSVAGEGRCPIINYSGGTEISGGIVGCTTIEPIKPCAFTGPVPGMAADVVDEDGRPVRGQVGELVIKFPWVGMTRGFWRDPERYLATYWSRWPNVWVHGDWALIDEDGFWYILGRSDDTIKAAGKRVGPAEIESAAVAHPAVQEAAAIGVPDAVKGEAIVVFAVLRPGWEPGEDLAREVQATVARQLGRPLQPERVVFVSDLPRTRNAKIMRRVVRAAYLGQDPGDLSALENPAAVDAIASVRAG</sequence>
<comment type="similarity">
    <text evidence="1">Belongs to the ATP-dependent AMP-binding enzyme family.</text>
</comment>
<feature type="domain" description="Acetyl-coenzyme A synthetase N-terminal" evidence="9">
    <location>
        <begin position="37"/>
        <end position="91"/>
    </location>
</feature>
<keyword evidence="4" id="KW-0547">Nucleotide-binding</keyword>
<dbReference type="Pfam" id="PF13193">
    <property type="entry name" value="AMP-binding_C"/>
    <property type="match status" value="1"/>
</dbReference>
<dbReference type="AlphaFoldDB" id="A0AA41WCD9"/>
<evidence type="ECO:0000259" key="7">
    <source>
        <dbReference type="Pfam" id="PF00501"/>
    </source>
</evidence>
<comment type="caution">
    <text evidence="10">The sequence shown here is derived from an EMBL/GenBank/DDBJ whole genome shotgun (WGS) entry which is preliminary data.</text>
</comment>
<evidence type="ECO:0000259" key="8">
    <source>
        <dbReference type="Pfam" id="PF13193"/>
    </source>
</evidence>
<reference evidence="10" key="1">
    <citation type="submission" date="2022-06" db="EMBL/GenBank/DDBJ databases">
        <title>CFH 74404 Thermomicrobiaceae sp.</title>
        <authorList>
            <person name="Ming H."/>
            <person name="Li W.-J."/>
            <person name="Zhao Z."/>
        </authorList>
    </citation>
    <scope>NUCLEOTIDE SEQUENCE</scope>
    <source>
        <strain evidence="10">CFH 74404</strain>
    </source>
</reference>
<evidence type="ECO:0000256" key="6">
    <source>
        <dbReference type="ARBA" id="ARBA00022990"/>
    </source>
</evidence>
<dbReference type="GO" id="GO:0006085">
    <property type="term" value="P:acetyl-CoA biosynthetic process"/>
    <property type="evidence" value="ECO:0007669"/>
    <property type="project" value="TreeGrafter"/>
</dbReference>
<dbReference type="GO" id="GO:0003987">
    <property type="term" value="F:acetate-CoA ligase activity"/>
    <property type="evidence" value="ECO:0007669"/>
    <property type="project" value="UniProtKB-EC"/>
</dbReference>
<dbReference type="Pfam" id="PF00501">
    <property type="entry name" value="AMP-binding"/>
    <property type="match status" value="1"/>
</dbReference>
<dbReference type="SUPFAM" id="SSF56801">
    <property type="entry name" value="Acetyl-CoA synthetase-like"/>
    <property type="match status" value="1"/>
</dbReference>
<keyword evidence="5" id="KW-0067">ATP-binding</keyword>
<dbReference type="Pfam" id="PF16177">
    <property type="entry name" value="ACAS_N"/>
    <property type="match status" value="1"/>
</dbReference>
<dbReference type="InterPro" id="IPR025110">
    <property type="entry name" value="AMP-bd_C"/>
</dbReference>
<dbReference type="InterPro" id="IPR000873">
    <property type="entry name" value="AMP-dep_synth/lig_dom"/>
</dbReference>
<dbReference type="EC" id="6.2.1.1" evidence="2"/>
<dbReference type="PROSITE" id="PS00455">
    <property type="entry name" value="AMP_BINDING"/>
    <property type="match status" value="1"/>
</dbReference>
<evidence type="ECO:0000256" key="1">
    <source>
        <dbReference type="ARBA" id="ARBA00006432"/>
    </source>
</evidence>
<proteinExistence type="inferred from homology"/>
<evidence type="ECO:0000259" key="9">
    <source>
        <dbReference type="Pfam" id="PF16177"/>
    </source>
</evidence>
<keyword evidence="3" id="KW-0436">Ligase</keyword>
<organism evidence="10 11">
    <name type="scientific">Thermalbibacter longus</name>
    <dbReference type="NCBI Taxonomy" id="2951981"/>
    <lineage>
        <taxon>Bacteria</taxon>
        <taxon>Pseudomonadati</taxon>
        <taxon>Thermomicrobiota</taxon>
        <taxon>Thermomicrobia</taxon>
        <taxon>Thermomicrobiales</taxon>
        <taxon>Thermomicrobiaceae</taxon>
        <taxon>Thermalbibacter</taxon>
    </lineage>
</organism>
<keyword evidence="6" id="KW-0007">Acetylation</keyword>
<feature type="domain" description="AMP-dependent synthetase/ligase" evidence="7">
    <location>
        <begin position="101"/>
        <end position="484"/>
    </location>
</feature>
<dbReference type="GO" id="GO:0005524">
    <property type="term" value="F:ATP binding"/>
    <property type="evidence" value="ECO:0007669"/>
    <property type="project" value="UniProtKB-KW"/>
</dbReference>
<dbReference type="PANTHER" id="PTHR24095:SF14">
    <property type="entry name" value="ACETYL-COENZYME A SYNTHETASE 1"/>
    <property type="match status" value="1"/>
</dbReference>
<dbReference type="InterPro" id="IPR032387">
    <property type="entry name" value="ACAS_N"/>
</dbReference>
<dbReference type="PANTHER" id="PTHR24095">
    <property type="entry name" value="ACETYL-COENZYME A SYNTHETASE"/>
    <property type="match status" value="1"/>
</dbReference>
<keyword evidence="11" id="KW-1185">Reference proteome</keyword>
<feature type="domain" description="AMP-binding enzyme C-terminal" evidence="8">
    <location>
        <begin position="537"/>
        <end position="615"/>
    </location>
</feature>
<dbReference type="InterPro" id="IPR042099">
    <property type="entry name" value="ANL_N_sf"/>
</dbReference>
<dbReference type="RefSeq" id="WP_284055470.1">
    <property type="nucleotide sequence ID" value="NZ_JAMSLR010000001.1"/>
</dbReference>
<evidence type="ECO:0000256" key="4">
    <source>
        <dbReference type="ARBA" id="ARBA00022741"/>
    </source>
</evidence>
<dbReference type="InterPro" id="IPR020845">
    <property type="entry name" value="AMP-binding_CS"/>
</dbReference>
<evidence type="ECO:0000256" key="3">
    <source>
        <dbReference type="ARBA" id="ARBA00022598"/>
    </source>
</evidence>
<evidence type="ECO:0000256" key="5">
    <source>
        <dbReference type="ARBA" id="ARBA00022840"/>
    </source>
</evidence>
<gene>
    <name evidence="10" type="ORF">NET02_00835</name>
</gene>
<accession>A0AA41WCD9</accession>
<evidence type="ECO:0000256" key="2">
    <source>
        <dbReference type="ARBA" id="ARBA00013275"/>
    </source>
</evidence>
<dbReference type="EMBL" id="JAMSLR010000001">
    <property type="protein sequence ID" value="MCM8747685.1"/>
    <property type="molecule type" value="Genomic_DNA"/>
</dbReference>
<evidence type="ECO:0000313" key="11">
    <source>
        <dbReference type="Proteomes" id="UP001165306"/>
    </source>
</evidence>
<dbReference type="InterPro" id="IPR045851">
    <property type="entry name" value="AMP-bd_C_sf"/>
</dbReference>
<dbReference type="Proteomes" id="UP001165306">
    <property type="component" value="Unassembled WGS sequence"/>
</dbReference>
<dbReference type="Gene3D" id="3.40.50.12780">
    <property type="entry name" value="N-terminal domain of ligase-like"/>
    <property type="match status" value="1"/>
</dbReference>